<sequence>MGELSAVGVHSSQFTNFEKSPRTQFLGLQYFIKDKNIGLGLDISNDQFGIVKENNINSNISYILRLNENFRLSFGIKAGFKSILLDYSHLNIFDPDEDVFLEGFQRHTIPNLGFGLFIVSEEFNFGISSPTFYTQDYKNIFTNKFSPELVDYYATVGYNRILNSSYTLQSNILARVVDGAPYSAMIALSVEYEESILIGANFELDSSIGSLIGFKIFDNFYAGYAIDFSINNFQKYNSGSHNFFLSYGPRSLRNSDL</sequence>
<dbReference type="EMBL" id="ATNM01000137">
    <property type="protein sequence ID" value="EPR66985.1"/>
    <property type="molecule type" value="Genomic_DNA"/>
</dbReference>
<dbReference type="Proteomes" id="UP000014974">
    <property type="component" value="Unassembled WGS sequence"/>
</dbReference>
<protein>
    <recommendedName>
        <fullName evidence="3">Type IX secretion system membrane protein PorP/SprF</fullName>
    </recommendedName>
</protein>
<dbReference type="NCBIfam" id="TIGR03519">
    <property type="entry name" value="T9SS_PorP_fam"/>
    <property type="match status" value="1"/>
</dbReference>
<reference evidence="1 2" key="1">
    <citation type="journal article" date="2013" name="Genome Announc.">
        <title>Draft Genome Sequence of Cyclobacterium qasimii Strain M12-11BT, Isolated from Arctic Marine Sediment.</title>
        <authorList>
            <person name="Shivaji S."/>
            <person name="Ara S."/>
            <person name="Singh A."/>
            <person name="Kumar Pinnaka A."/>
        </authorList>
    </citation>
    <scope>NUCLEOTIDE SEQUENCE [LARGE SCALE GENOMIC DNA]</scope>
    <source>
        <strain evidence="1 2">M12-11B</strain>
    </source>
</reference>
<dbReference type="eggNOG" id="COG3064">
    <property type="taxonomic scope" value="Bacteria"/>
</dbReference>
<accession>S7V9N8</accession>
<evidence type="ECO:0000313" key="1">
    <source>
        <dbReference type="EMBL" id="EPR66985.1"/>
    </source>
</evidence>
<name>S7V9N8_9BACT</name>
<dbReference type="Pfam" id="PF11751">
    <property type="entry name" value="PorP_SprF"/>
    <property type="match status" value="1"/>
</dbReference>
<dbReference type="AlphaFoldDB" id="S7V9N8"/>
<dbReference type="InterPro" id="IPR019861">
    <property type="entry name" value="PorP/SprF_Bacteroidetes"/>
</dbReference>
<dbReference type="STRING" id="641524.ADICYQ_4061"/>
<proteinExistence type="predicted"/>
<comment type="caution">
    <text evidence="1">The sequence shown here is derived from an EMBL/GenBank/DDBJ whole genome shotgun (WGS) entry which is preliminary data.</text>
</comment>
<gene>
    <name evidence="1" type="ORF">ADICYQ_4061</name>
</gene>
<evidence type="ECO:0008006" key="3">
    <source>
        <dbReference type="Google" id="ProtNLM"/>
    </source>
</evidence>
<organism evidence="1 2">
    <name type="scientific">Cyclobacterium qasimii M12-11B</name>
    <dbReference type="NCBI Taxonomy" id="641524"/>
    <lineage>
        <taxon>Bacteria</taxon>
        <taxon>Pseudomonadati</taxon>
        <taxon>Bacteroidota</taxon>
        <taxon>Cytophagia</taxon>
        <taxon>Cytophagales</taxon>
        <taxon>Cyclobacteriaceae</taxon>
        <taxon>Cyclobacterium</taxon>
    </lineage>
</organism>
<evidence type="ECO:0000313" key="2">
    <source>
        <dbReference type="Proteomes" id="UP000014974"/>
    </source>
</evidence>